<proteinExistence type="predicted"/>
<organism evidence="1 2">
    <name type="scientific">Yersinia pestis PY-08</name>
    <dbReference type="NCBI Taxonomy" id="992134"/>
    <lineage>
        <taxon>Bacteria</taxon>
        <taxon>Pseudomonadati</taxon>
        <taxon>Pseudomonadota</taxon>
        <taxon>Gammaproteobacteria</taxon>
        <taxon>Enterobacterales</taxon>
        <taxon>Yersiniaceae</taxon>
        <taxon>Yersinia</taxon>
    </lineage>
</organism>
<sequence>MQHQQNGMPGQFTALMICPNTFKQFRQPLQRQGGGGG</sequence>
<name>A0AB72ZJB3_YERPE</name>
<evidence type="ECO:0000313" key="1">
    <source>
        <dbReference type="EMBL" id="EIR19134.1"/>
    </source>
</evidence>
<dbReference type="Proteomes" id="UP000003231">
    <property type="component" value="Unassembled WGS sequence"/>
</dbReference>
<comment type="caution">
    <text evidence="1">The sequence shown here is derived from an EMBL/GenBank/DDBJ whole genome shotgun (WGS) entry which is preliminary data.</text>
</comment>
<reference evidence="1 2" key="1">
    <citation type="submission" date="2012-05" db="EMBL/GenBank/DDBJ databases">
        <title>Genome sequence of Yersinia Pestis PY-08.</title>
        <authorList>
            <person name="Santana-Cruz I."/>
            <person name="Sengamalay N."/>
            <person name="McCracken C."/>
            <person name="Daugherty S.C."/>
            <person name="Maroo A."/>
            <person name="Vara P.G."/>
            <person name="Tallon L.J."/>
            <person name="Sadzewicz L."/>
            <person name="Vinetz J.M."/>
            <person name="Cespedes Zambrano M.J."/>
            <person name="Fraser-Liggett C.M."/>
            <person name="Tettelin H."/>
        </authorList>
    </citation>
    <scope>NUCLEOTIDE SEQUENCE [LARGE SCALE GENOMIC DNA]</scope>
    <source>
        <strain evidence="1 2">PY-08</strain>
    </source>
</reference>
<gene>
    <name evidence="1" type="ORF">YPPY08_2266</name>
</gene>
<feature type="non-terminal residue" evidence="1">
    <location>
        <position position="37"/>
    </location>
</feature>
<dbReference type="EMBL" id="AKRT01000285">
    <property type="protein sequence ID" value="EIR19134.1"/>
    <property type="molecule type" value="Genomic_DNA"/>
</dbReference>
<dbReference type="AlphaFoldDB" id="A0AB72ZJB3"/>
<evidence type="ECO:0000313" key="2">
    <source>
        <dbReference type="Proteomes" id="UP000003231"/>
    </source>
</evidence>
<accession>A0AB72ZJB3</accession>
<protein>
    <submittedName>
        <fullName evidence="1">Uncharacterized protein</fullName>
    </submittedName>
</protein>